<name>A0A8I0PXF0_MORMO</name>
<proteinExistence type="inferred from homology"/>
<evidence type="ECO:0000313" key="3">
    <source>
        <dbReference type="Proteomes" id="UP000650477"/>
    </source>
</evidence>
<dbReference type="Pfam" id="PF03230">
    <property type="entry name" value="Antirestrict"/>
    <property type="match status" value="1"/>
</dbReference>
<dbReference type="Proteomes" id="UP000650477">
    <property type="component" value="Unassembled WGS sequence"/>
</dbReference>
<dbReference type="RefSeq" id="WP_193830153.1">
    <property type="nucleotide sequence ID" value="NZ_PKLF01000018.1"/>
</dbReference>
<dbReference type="EMBL" id="PKLF01000018">
    <property type="protein sequence ID" value="MBE8614131.1"/>
    <property type="molecule type" value="Genomic_DNA"/>
</dbReference>
<evidence type="ECO:0000256" key="1">
    <source>
        <dbReference type="ARBA" id="ARBA00008618"/>
    </source>
</evidence>
<comment type="caution">
    <text evidence="2">The sequence shown here is derived from an EMBL/GenBank/DDBJ whole genome shotgun (WGS) entry which is preliminary data.</text>
</comment>
<dbReference type="InterPro" id="IPR004914">
    <property type="entry name" value="Antirestrict"/>
</dbReference>
<dbReference type="InterPro" id="IPR042297">
    <property type="entry name" value="Antirestriction_sf"/>
</dbReference>
<sequence length="146" mass="16929">MTLSALPLQEPAAVKSNLVHPRDRDTFWRFYFGSVPDWQRLEGDIFKMMDNLCEMYHGAFWEFSMLTNGGAFIWPDMIEMSLPMVNPHNGNDAELSPEAAGIAVCLITYSLWSFKTESPEMVEYFYQLRDYALQHEECAAIFRLID</sequence>
<organism evidence="2 3">
    <name type="scientific">Morganella morganii</name>
    <name type="common">Proteus morganii</name>
    <dbReference type="NCBI Taxonomy" id="582"/>
    <lineage>
        <taxon>Bacteria</taxon>
        <taxon>Pseudomonadati</taxon>
        <taxon>Pseudomonadota</taxon>
        <taxon>Gammaproteobacteria</taxon>
        <taxon>Enterobacterales</taxon>
        <taxon>Morganellaceae</taxon>
        <taxon>Morganella</taxon>
    </lineage>
</organism>
<reference evidence="2" key="1">
    <citation type="submission" date="2017-12" db="EMBL/GenBank/DDBJ databases">
        <title>Genome sequencing and analysis.</title>
        <authorList>
            <person name="Huang Y.-T."/>
        </authorList>
    </citation>
    <scope>NUCLEOTIDE SEQUENCE</scope>
    <source>
        <strain evidence="2">VGH116</strain>
    </source>
</reference>
<accession>A0A8I0PXF0</accession>
<dbReference type="Gene3D" id="3.30.70.3580">
    <property type="entry name" value="Antirestriction protein"/>
    <property type="match status" value="1"/>
</dbReference>
<evidence type="ECO:0008006" key="4">
    <source>
        <dbReference type="Google" id="ProtNLM"/>
    </source>
</evidence>
<evidence type="ECO:0000313" key="2">
    <source>
        <dbReference type="EMBL" id="MBE8614131.1"/>
    </source>
</evidence>
<comment type="similarity">
    <text evidence="1">Belongs to the antirestriction protein family.</text>
</comment>
<protein>
    <recommendedName>
        <fullName evidence="4">Antirestriction protein</fullName>
    </recommendedName>
</protein>
<gene>
    <name evidence="2" type="ORF">CYG68_17270</name>
</gene>
<dbReference type="AlphaFoldDB" id="A0A8I0PXF0"/>